<evidence type="ECO:0000313" key="2">
    <source>
        <dbReference type="Proteomes" id="UP000231383"/>
    </source>
</evidence>
<dbReference type="GO" id="GO:0004519">
    <property type="term" value="F:endonuclease activity"/>
    <property type="evidence" value="ECO:0007669"/>
    <property type="project" value="UniProtKB-KW"/>
</dbReference>
<sequence>MNESETRAEYIDPKLKKSGWGEVEGSKVLREHRITDGRIHMGGVRGKPEIADYILIYKNIKIGVIEAKALDTKTSEGVTQAKAYAQKLHMAYTYATNGNSIYEINLNSGIERSINSFPTPDELWNATFSDQ</sequence>
<keyword evidence="1" id="KW-0540">Nuclease</keyword>
<dbReference type="EMBL" id="PFSC01000068">
    <property type="protein sequence ID" value="PJC32751.1"/>
    <property type="molecule type" value="Genomic_DNA"/>
</dbReference>
<keyword evidence="1" id="KW-0378">Hydrolase</keyword>
<evidence type="ECO:0000313" key="1">
    <source>
        <dbReference type="EMBL" id="PJC32751.1"/>
    </source>
</evidence>
<organism evidence="1 2">
    <name type="scientific">Candidatus Roizmanbacteria bacterium CG_4_9_14_0_2_um_filter_39_13</name>
    <dbReference type="NCBI Taxonomy" id="1974839"/>
    <lineage>
        <taxon>Bacteria</taxon>
        <taxon>Candidatus Roizmaniibacteriota</taxon>
    </lineage>
</organism>
<dbReference type="Gene3D" id="3.90.1570.30">
    <property type="match status" value="1"/>
</dbReference>
<gene>
    <name evidence="1" type="ORF">CO051_02575</name>
</gene>
<dbReference type="AlphaFoldDB" id="A0A2M8F0D4"/>
<proteinExistence type="predicted"/>
<keyword evidence="1" id="KW-0255">Endonuclease</keyword>
<dbReference type="Proteomes" id="UP000231383">
    <property type="component" value="Unassembled WGS sequence"/>
</dbReference>
<comment type="caution">
    <text evidence="1">The sequence shown here is derived from an EMBL/GenBank/DDBJ whole genome shotgun (WGS) entry which is preliminary data.</text>
</comment>
<accession>A0A2M8F0D4</accession>
<feature type="non-terminal residue" evidence="1">
    <location>
        <position position="131"/>
    </location>
</feature>
<protein>
    <submittedName>
        <fullName evidence="1">Restriction endonuclease subunit R</fullName>
    </submittedName>
</protein>
<name>A0A2M8F0D4_9BACT</name>
<reference evidence="2" key="1">
    <citation type="submission" date="2017-09" db="EMBL/GenBank/DDBJ databases">
        <title>Depth-based differentiation of microbial function through sediment-hosted aquifers and enrichment of novel symbionts in the deep terrestrial subsurface.</title>
        <authorList>
            <person name="Probst A.J."/>
            <person name="Ladd B."/>
            <person name="Jarett J.K."/>
            <person name="Geller-Mcgrath D.E."/>
            <person name="Sieber C.M.K."/>
            <person name="Emerson J.B."/>
            <person name="Anantharaman K."/>
            <person name="Thomas B.C."/>
            <person name="Malmstrom R."/>
            <person name="Stieglmeier M."/>
            <person name="Klingl A."/>
            <person name="Woyke T."/>
            <person name="Ryan C.M."/>
            <person name="Banfield J.F."/>
        </authorList>
    </citation>
    <scope>NUCLEOTIDE SEQUENCE [LARGE SCALE GENOMIC DNA]</scope>
</reference>